<reference evidence="5 6" key="1">
    <citation type="journal article" date="2012" name="Int. J. Syst. Evol. Microbiol.">
        <title>Characterization of Tetragenococcus strains from sugar thick juice reveals a novel species, Tetragenococcus osmophilus sp. nov., and divides Tetragenococcus halophilus into two subspecies, T. halophilus subsp. halophilus subsp. nov. and T. halophilus subsp. flandriensis subsp. nov.</title>
        <authorList>
            <person name="Juste A."/>
            <person name="Van Trappen S."/>
            <person name="Verreth C."/>
            <person name="Cleenwerck I."/>
            <person name="De Vos P."/>
            <person name="Lievens B."/>
            <person name="Willems K.A."/>
        </authorList>
    </citation>
    <scope>NUCLEOTIDE SEQUENCE [LARGE SCALE GENOMIC DNA]</scope>
    <source>
        <strain evidence="5 6">JCM 31126</strain>
    </source>
</reference>
<keyword evidence="6" id="KW-1185">Reference proteome</keyword>
<dbReference type="Pfam" id="PF00171">
    <property type="entry name" value="Aldedh"/>
    <property type="match status" value="1"/>
</dbReference>
<dbReference type="PROSITE" id="PS00687">
    <property type="entry name" value="ALDEHYDE_DEHYDR_GLU"/>
    <property type="match status" value="1"/>
</dbReference>
<dbReference type="Proteomes" id="UP000268310">
    <property type="component" value="Chromosome"/>
</dbReference>
<dbReference type="InterPro" id="IPR029510">
    <property type="entry name" value="Ald_DH_CS_GLU"/>
</dbReference>
<evidence type="ECO:0000256" key="3">
    <source>
        <dbReference type="RuleBase" id="RU003345"/>
    </source>
</evidence>
<evidence type="ECO:0000256" key="2">
    <source>
        <dbReference type="PROSITE-ProRule" id="PRU10007"/>
    </source>
</evidence>
<dbReference type="PANTHER" id="PTHR43353:SF5">
    <property type="entry name" value="SUCCINATE-SEMIALDEHYDE DEHYDROGENASE, MITOCHONDRIAL"/>
    <property type="match status" value="1"/>
</dbReference>
<dbReference type="PANTHER" id="PTHR43353">
    <property type="entry name" value="SUCCINATE-SEMIALDEHYDE DEHYDROGENASE, MITOCHONDRIAL"/>
    <property type="match status" value="1"/>
</dbReference>
<keyword evidence="1 3" id="KW-0560">Oxidoreductase</keyword>
<feature type="domain" description="Aldehyde dehydrogenase" evidence="4">
    <location>
        <begin position="2"/>
        <end position="438"/>
    </location>
</feature>
<sequence>MGTVARGNEEDVQQAVEGSIKAQKSWTNVNRPERANIVLQLAEQLDNNKEEIAKIYQQEQGKVYSDALGEIEGSISYIKYMASLAQKDKGEVIQNQVDHETILLVKKPIGVTAGIVPWNAPIFVLMRKMIPALITGCSIVVKPSGETPFGTFKIAELIQNTDIPAGLVQIITGRGSEVGNMLAKDKRIDMISLTGSTGAGKSVMEASTANVKKVNLELGGNAPAIVTNHADIDKAVKYIVMARIKNSGQVCTCPERIYVQSDVYDEFVKKVTDKMSQVDIGDPTLPNTDIGPIINRKQLESIDQKVQDAVSKGAKVLTGGHIIESDGNYYEPTVIVNVNEGSSVMNEEIFGPVLPIVQFNTLDEAITKANDSPYGLSSFAYTEDMKEAMELTNQLNIGEVYINCEAEEAMTGFHAGWRQSGLGGADGQHGFEEYLNTTVSYLRYE</sequence>
<dbReference type="InterPro" id="IPR050740">
    <property type="entry name" value="Aldehyde_DH_Superfamily"/>
</dbReference>
<dbReference type="Gene3D" id="3.40.605.10">
    <property type="entry name" value="Aldehyde Dehydrogenase, Chain A, domain 1"/>
    <property type="match status" value="1"/>
</dbReference>
<protein>
    <submittedName>
        <fullName evidence="5">Aldehyde dehydrogenase</fullName>
    </submittedName>
</protein>
<evidence type="ECO:0000313" key="6">
    <source>
        <dbReference type="Proteomes" id="UP000268310"/>
    </source>
</evidence>
<proteinExistence type="inferred from homology"/>
<dbReference type="RefSeq" id="WP_123934311.1">
    <property type="nucleotide sequence ID" value="NZ_CP027783.1"/>
</dbReference>
<evidence type="ECO:0000256" key="1">
    <source>
        <dbReference type="ARBA" id="ARBA00023002"/>
    </source>
</evidence>
<gene>
    <name evidence="5" type="ORF">C7K38_01980</name>
</gene>
<dbReference type="InterPro" id="IPR016163">
    <property type="entry name" value="Ald_DH_C"/>
</dbReference>
<evidence type="ECO:0000313" key="5">
    <source>
        <dbReference type="EMBL" id="AYW47251.1"/>
    </source>
</evidence>
<dbReference type="InterPro" id="IPR016161">
    <property type="entry name" value="Ald_DH/histidinol_DH"/>
</dbReference>
<organism evidence="5 6">
    <name type="scientific">Tetragenococcus osmophilus</name>
    <dbReference type="NCBI Taxonomy" id="526944"/>
    <lineage>
        <taxon>Bacteria</taxon>
        <taxon>Bacillati</taxon>
        <taxon>Bacillota</taxon>
        <taxon>Bacilli</taxon>
        <taxon>Lactobacillales</taxon>
        <taxon>Enterococcaceae</taxon>
        <taxon>Tetragenococcus</taxon>
    </lineage>
</organism>
<dbReference type="NCBIfam" id="NF007497">
    <property type="entry name" value="PRK10090.1"/>
    <property type="match status" value="1"/>
</dbReference>
<dbReference type="InterPro" id="IPR016162">
    <property type="entry name" value="Ald_DH_N"/>
</dbReference>
<accession>A0ABN5QTT1</accession>
<evidence type="ECO:0000259" key="4">
    <source>
        <dbReference type="Pfam" id="PF00171"/>
    </source>
</evidence>
<dbReference type="InterPro" id="IPR015590">
    <property type="entry name" value="Aldehyde_DH_dom"/>
</dbReference>
<dbReference type="EMBL" id="CP027783">
    <property type="protein sequence ID" value="AYW47251.1"/>
    <property type="molecule type" value="Genomic_DNA"/>
</dbReference>
<dbReference type="Gene3D" id="3.40.309.10">
    <property type="entry name" value="Aldehyde Dehydrogenase, Chain A, domain 2"/>
    <property type="match status" value="1"/>
</dbReference>
<feature type="active site" evidence="2">
    <location>
        <position position="217"/>
    </location>
</feature>
<dbReference type="SUPFAM" id="SSF53720">
    <property type="entry name" value="ALDH-like"/>
    <property type="match status" value="1"/>
</dbReference>
<comment type="similarity">
    <text evidence="3">Belongs to the aldehyde dehydrogenase family.</text>
</comment>
<name>A0ABN5QTT1_9ENTE</name>